<protein>
    <submittedName>
        <fullName evidence="1">Bbp48</fullName>
    </submittedName>
</protein>
<dbReference type="Pfam" id="PF11753">
    <property type="entry name" value="DUF3310"/>
    <property type="match status" value="1"/>
</dbReference>
<reference evidence="1" key="1">
    <citation type="journal article" date="2015" name="Front. Microbiol.">
        <title>Combining genomic sequencing methods to explore viral diversity and reveal potential virus-host interactions.</title>
        <authorList>
            <person name="Chow C.E."/>
            <person name="Winget D.M."/>
            <person name="White R.A.III."/>
            <person name="Hallam S.J."/>
            <person name="Suttle C.A."/>
        </authorList>
    </citation>
    <scope>NUCLEOTIDE SEQUENCE</scope>
    <source>
        <strain evidence="1">Oxic1_9</strain>
    </source>
</reference>
<evidence type="ECO:0000313" key="1">
    <source>
        <dbReference type="EMBL" id="AKH48502.1"/>
    </source>
</evidence>
<sequence length="71" mass="8410">MTDNIKHPPHYTQYKIEPIDFIIANNLDFCTGNVIKYILRQNKKNGVEDLKKAKQYIDFLIEKKVEKSKKV</sequence>
<proteinExistence type="predicted"/>
<dbReference type="InterPro" id="IPR021739">
    <property type="entry name" value="SaV-like"/>
</dbReference>
<accession>A0A0F7LAX5</accession>
<name>A0A0F7LAX5_9VIRU</name>
<reference evidence="1" key="2">
    <citation type="submission" date="2015-03" db="EMBL/GenBank/DDBJ databases">
        <authorList>
            <person name="Chow C.-E.T."/>
            <person name="Winget D.M."/>
            <person name="White R.A.III."/>
            <person name="Hallam S.J."/>
            <person name="Suttle C.A."/>
        </authorList>
    </citation>
    <scope>NUCLEOTIDE SEQUENCE</scope>
    <source>
        <strain evidence="1">Oxic1_9</strain>
    </source>
</reference>
<dbReference type="EMBL" id="KR029604">
    <property type="protein sequence ID" value="AKH48502.1"/>
    <property type="molecule type" value="Genomic_DNA"/>
</dbReference>
<organism evidence="1">
    <name type="scientific">uncultured marine virus</name>
    <dbReference type="NCBI Taxonomy" id="186617"/>
    <lineage>
        <taxon>Viruses</taxon>
        <taxon>environmental samples</taxon>
    </lineage>
</organism>